<dbReference type="Gene3D" id="3.40.50.1110">
    <property type="entry name" value="SGNH hydrolase"/>
    <property type="match status" value="1"/>
</dbReference>
<accession>A0A2S7WE68</accession>
<dbReference type="AlphaFoldDB" id="A0A2S7WE68"/>
<comment type="caution">
    <text evidence="1">The sequence shown here is derived from an EMBL/GenBank/DDBJ whole genome shotgun (WGS) entry which is preliminary data.</text>
</comment>
<evidence type="ECO:0008006" key="3">
    <source>
        <dbReference type="Google" id="ProtNLM"/>
    </source>
</evidence>
<name>A0A2S7WE68_9FLAO</name>
<reference evidence="1 2" key="1">
    <citation type="submission" date="2016-12" db="EMBL/GenBank/DDBJ databases">
        <title>Trade-off between light-utilization and light-protection in marine flavobacteria.</title>
        <authorList>
            <person name="Kumagai Y."/>
            <person name="Yoshizawa S."/>
            <person name="Kogure K."/>
            <person name="Iwasaki W."/>
        </authorList>
    </citation>
    <scope>NUCLEOTIDE SEQUENCE [LARGE SCALE GENOMIC DNA]</scope>
    <source>
        <strain evidence="1 2">KCTC 22729</strain>
    </source>
</reference>
<organism evidence="1 2">
    <name type="scientific">Polaribacter gangjinensis</name>
    <dbReference type="NCBI Taxonomy" id="574710"/>
    <lineage>
        <taxon>Bacteria</taxon>
        <taxon>Pseudomonadati</taxon>
        <taxon>Bacteroidota</taxon>
        <taxon>Flavobacteriia</taxon>
        <taxon>Flavobacteriales</taxon>
        <taxon>Flavobacteriaceae</taxon>
    </lineage>
</organism>
<dbReference type="EMBL" id="MSCL01000001">
    <property type="protein sequence ID" value="PQJ75887.1"/>
    <property type="molecule type" value="Genomic_DNA"/>
</dbReference>
<keyword evidence="2" id="KW-1185">Reference proteome</keyword>
<dbReference type="GO" id="GO:0016788">
    <property type="term" value="F:hydrolase activity, acting on ester bonds"/>
    <property type="evidence" value="ECO:0007669"/>
    <property type="project" value="UniProtKB-ARBA"/>
</dbReference>
<proteinExistence type="predicted"/>
<dbReference type="RefSeq" id="WP_105047038.1">
    <property type="nucleotide sequence ID" value="NZ_CP150662.1"/>
</dbReference>
<sequence>MKYTPLKICLYICATLLVMYAMTFRSKYRYLEDNKVEEGIFINKWFFKYPKTTTFFAEKKKDVNQIKALDSIVENVGTPVGEDEFQAQIKPDFSHIDTSKIQRLYYPKDSKAFLNQLKVNLQSAKCRIIHYGDSQIEGDRMTAYIRNRLQGYYGGSGPGFIPIVQAYQQISANVTPSTNWKRYAAFDPTHKRFSHKKYGAYTSISRFTPVYDLEKDSTVLETLEVSKGTIDISVSQRSYALLKNVTSIGLHYGNAISPTSIQVYNDGELIKSDSLIVDGKYHKYSIKLSVAPSNLRIEMESKISPDFYGLTLDGSKGISMDNVAMRGASGTVFAAMDSENFAQMYQQLQPKVLIFQFGGNTVPYLKDSSSVRNYAANLQNHLNWTRSKTNNASVIFIGPSDMTTTDNGELVTYKLLPYLNKVLKDTCFENGIAYWSMFEAMGGINSMKHWVDQKLAASDYTHFSPSGTKVASELFFVALYLDLIRE</sequence>
<dbReference type="Proteomes" id="UP000237608">
    <property type="component" value="Unassembled WGS sequence"/>
</dbReference>
<dbReference type="InterPro" id="IPR036514">
    <property type="entry name" value="SGNH_hydro_sf"/>
</dbReference>
<dbReference type="OrthoDB" id="9810515at2"/>
<evidence type="ECO:0000313" key="1">
    <source>
        <dbReference type="EMBL" id="PQJ75887.1"/>
    </source>
</evidence>
<dbReference type="SUPFAM" id="SSF52266">
    <property type="entry name" value="SGNH hydrolase"/>
    <property type="match status" value="1"/>
</dbReference>
<evidence type="ECO:0000313" key="2">
    <source>
        <dbReference type="Proteomes" id="UP000237608"/>
    </source>
</evidence>
<dbReference type="Gene3D" id="2.60.120.1360">
    <property type="match status" value="1"/>
</dbReference>
<gene>
    <name evidence="1" type="ORF">BTO13_11935</name>
</gene>
<protein>
    <recommendedName>
        <fullName evidence="3">Lipase</fullName>
    </recommendedName>
</protein>